<evidence type="ECO:0000313" key="7">
    <source>
        <dbReference type="EMBL" id="PZV80877.1"/>
    </source>
</evidence>
<dbReference type="AlphaFoldDB" id="A0A326RP22"/>
<reference evidence="7 8" key="1">
    <citation type="submission" date="2018-06" db="EMBL/GenBank/DDBJ databases">
        <title>Genomic Encyclopedia of Archaeal and Bacterial Type Strains, Phase II (KMG-II): from individual species to whole genera.</title>
        <authorList>
            <person name="Goeker M."/>
        </authorList>
    </citation>
    <scope>NUCLEOTIDE SEQUENCE [LARGE SCALE GENOMIC DNA]</scope>
    <source>
        <strain evidence="7 8">T4</strain>
    </source>
</reference>
<dbReference type="Proteomes" id="UP000248917">
    <property type="component" value="Unassembled WGS sequence"/>
</dbReference>
<evidence type="ECO:0000256" key="4">
    <source>
        <dbReference type="ARBA" id="ARBA00022759"/>
    </source>
</evidence>
<dbReference type="InterPro" id="IPR035093">
    <property type="entry name" value="RelE/ParE_toxin_dom_sf"/>
</dbReference>
<organism evidence="7 8">
    <name type="scientific">Algoriphagus aquaeductus</name>
    <dbReference type="NCBI Taxonomy" id="475299"/>
    <lineage>
        <taxon>Bacteria</taxon>
        <taxon>Pseudomonadati</taxon>
        <taxon>Bacteroidota</taxon>
        <taxon>Cytophagia</taxon>
        <taxon>Cytophagales</taxon>
        <taxon>Cyclobacteriaceae</taxon>
        <taxon>Algoriphagus</taxon>
    </lineage>
</organism>
<comment type="caution">
    <text evidence="7">The sequence shown here is derived from an EMBL/GenBank/DDBJ whole genome shotgun (WGS) entry which is preliminary data.</text>
</comment>
<keyword evidence="8" id="KW-1185">Reference proteome</keyword>
<dbReference type="OrthoDB" id="9801102at2"/>
<dbReference type="GO" id="GO:0006401">
    <property type="term" value="P:RNA catabolic process"/>
    <property type="evidence" value="ECO:0007669"/>
    <property type="project" value="InterPro"/>
</dbReference>
<sequence>MSYELVFTQKALDGVEKLKKTGNKALLRKLKSLLIELSDHPFSGTGQPEQLKHDLTGFWSRRLNREHRLVYAVDQKIIIVTVISVVGHYK</sequence>
<dbReference type="SUPFAM" id="SSF143011">
    <property type="entry name" value="RelE-like"/>
    <property type="match status" value="1"/>
</dbReference>
<dbReference type="GO" id="GO:0016787">
    <property type="term" value="F:hydrolase activity"/>
    <property type="evidence" value="ECO:0007669"/>
    <property type="project" value="UniProtKB-KW"/>
</dbReference>
<dbReference type="EMBL" id="QKTX01000011">
    <property type="protein sequence ID" value="PZV80877.1"/>
    <property type="molecule type" value="Genomic_DNA"/>
</dbReference>
<evidence type="ECO:0000256" key="5">
    <source>
        <dbReference type="ARBA" id="ARBA00022801"/>
    </source>
</evidence>
<proteinExistence type="inferred from homology"/>
<evidence type="ECO:0000256" key="2">
    <source>
        <dbReference type="ARBA" id="ARBA00022649"/>
    </source>
</evidence>
<keyword evidence="4" id="KW-0255">Endonuclease</keyword>
<dbReference type="Gene3D" id="3.30.2310.20">
    <property type="entry name" value="RelE-like"/>
    <property type="match status" value="1"/>
</dbReference>
<dbReference type="Pfam" id="PF06769">
    <property type="entry name" value="YoeB_toxin"/>
    <property type="match status" value="1"/>
</dbReference>
<evidence type="ECO:0000256" key="1">
    <source>
        <dbReference type="ARBA" id="ARBA00008172"/>
    </source>
</evidence>
<keyword evidence="3" id="KW-0540">Nuclease</keyword>
<keyword evidence="5" id="KW-0378">Hydrolase</keyword>
<dbReference type="PANTHER" id="PTHR38039:SF1">
    <property type="entry name" value="TOXIN YOEB"/>
    <property type="match status" value="1"/>
</dbReference>
<evidence type="ECO:0000313" key="8">
    <source>
        <dbReference type="Proteomes" id="UP000248917"/>
    </source>
</evidence>
<comment type="similarity">
    <text evidence="1">Belongs to the YoeB family.</text>
</comment>
<accession>A0A326RP22</accession>
<dbReference type="PANTHER" id="PTHR38039">
    <property type="entry name" value="TOXIN YOEB"/>
    <property type="match status" value="1"/>
</dbReference>
<protein>
    <recommendedName>
        <fullName evidence="6">Putative mRNA interferase YoeB</fullName>
    </recommendedName>
</protein>
<dbReference type="InterPro" id="IPR009614">
    <property type="entry name" value="YoeB_toxin"/>
</dbReference>
<evidence type="ECO:0000256" key="6">
    <source>
        <dbReference type="ARBA" id="ARBA00030388"/>
    </source>
</evidence>
<dbReference type="NCBIfam" id="TIGR02116">
    <property type="entry name" value="toxin_Txe_YoeB"/>
    <property type="match status" value="1"/>
</dbReference>
<gene>
    <name evidence="7" type="ORF">CLV31_11143</name>
</gene>
<dbReference type="GO" id="GO:0004519">
    <property type="term" value="F:endonuclease activity"/>
    <property type="evidence" value="ECO:0007669"/>
    <property type="project" value="UniProtKB-KW"/>
</dbReference>
<keyword evidence="2" id="KW-1277">Toxin-antitoxin system</keyword>
<dbReference type="RefSeq" id="WP_111393667.1">
    <property type="nucleotide sequence ID" value="NZ_JBJINY010000026.1"/>
</dbReference>
<name>A0A326RP22_9BACT</name>
<evidence type="ECO:0000256" key="3">
    <source>
        <dbReference type="ARBA" id="ARBA00022722"/>
    </source>
</evidence>